<dbReference type="Proteomes" id="UP001628193">
    <property type="component" value="Unassembled WGS sequence"/>
</dbReference>
<organism evidence="2 3">
    <name type="scientific">Candidatus Magnetaquiglobus chichijimensis</name>
    <dbReference type="NCBI Taxonomy" id="3141448"/>
    <lineage>
        <taxon>Bacteria</taxon>
        <taxon>Pseudomonadati</taxon>
        <taxon>Pseudomonadota</taxon>
        <taxon>Magnetococcia</taxon>
        <taxon>Magnetococcales</taxon>
        <taxon>Candidatus Magnetaquicoccaceae</taxon>
        <taxon>Candidatus Magnetaquiglobus</taxon>
    </lineage>
</organism>
<dbReference type="PROSITE" id="PS51257">
    <property type="entry name" value="PROKAR_LIPOPROTEIN"/>
    <property type="match status" value="1"/>
</dbReference>
<accession>A0ABQ0CAK1</accession>
<comment type="caution">
    <text evidence="2">The sequence shown here is derived from an EMBL/GenBank/DDBJ whole genome shotgun (WGS) entry which is preliminary data.</text>
</comment>
<reference evidence="2 3" key="2">
    <citation type="submission" date="2024-09" db="EMBL/GenBank/DDBJ databases">
        <title>Draft genome sequence of Candidatus Magnetaquicoccaceae bacterium FCR-1.</title>
        <authorList>
            <person name="Shimoshige H."/>
            <person name="Shimamura S."/>
            <person name="Taoka A."/>
            <person name="Kobayashi H."/>
            <person name="Maekawa T."/>
        </authorList>
    </citation>
    <scope>NUCLEOTIDE SEQUENCE [LARGE SCALE GENOMIC DNA]</scope>
    <source>
        <strain evidence="2 3">FCR-1</strain>
    </source>
</reference>
<keyword evidence="1" id="KW-0732">Signal</keyword>
<name>A0ABQ0CAK1_9PROT</name>
<keyword evidence="3" id="KW-1185">Reference proteome</keyword>
<gene>
    <name evidence="2" type="ORF">SIID45300_02246</name>
</gene>
<evidence type="ECO:0000313" key="3">
    <source>
        <dbReference type="Proteomes" id="UP001628193"/>
    </source>
</evidence>
<protein>
    <submittedName>
        <fullName evidence="2">Uncharacterized protein</fullName>
    </submittedName>
</protein>
<evidence type="ECO:0000256" key="1">
    <source>
        <dbReference type="SAM" id="SignalP"/>
    </source>
</evidence>
<reference evidence="2 3" key="1">
    <citation type="submission" date="2024-05" db="EMBL/GenBank/DDBJ databases">
        <authorList>
            <consortium name="Candidatus Magnetaquicoccaceae bacterium FCR-1 genome sequencing consortium"/>
            <person name="Shimoshige H."/>
            <person name="Shimamura S."/>
            <person name="Taoka A."/>
            <person name="Kobayashi H."/>
            <person name="Maekawa T."/>
        </authorList>
    </citation>
    <scope>NUCLEOTIDE SEQUENCE [LARGE SCALE GENOMIC DNA]</scope>
    <source>
        <strain evidence="2 3">FCR-1</strain>
    </source>
</reference>
<sequence length="343" mass="37746">MKRLPNRGLTLVVWAWCVLFGTALPAWASCGDQPPATLVPVLVLGVDDKSESLSRQNHIFTRVLGEMNASMARCGFRMLDEAMLISDMNWKISGRQGVEPLIQISSLANAKGDARTNHRALVTFSIFASQRSLGHATEMHTRIEGEIRDALTRQFKDRFEFQATYPGPADCNEWCINKTIGDRAAEIAMNLGDVLGKKLAFLQPQPATTSKAVASPAVITGNPAQSPCPSAPSAATHTMMTTYGVTFRRFNNAEILSIMGVMTTEFPGFAAVNIIELTPAVRKYDYVSSATAAKLVEWMHILLLDMRLSDRNVTIQVEGNQITLDKITPTPDATSNRKEERFK</sequence>
<dbReference type="EMBL" id="BAAFGK010000004">
    <property type="protein sequence ID" value="GAB0057912.1"/>
    <property type="molecule type" value="Genomic_DNA"/>
</dbReference>
<evidence type="ECO:0000313" key="2">
    <source>
        <dbReference type="EMBL" id="GAB0057912.1"/>
    </source>
</evidence>
<proteinExistence type="predicted"/>
<dbReference type="RefSeq" id="WP_420905598.1">
    <property type="nucleotide sequence ID" value="NZ_BAAFGK010000004.1"/>
</dbReference>
<feature type="signal peptide" evidence="1">
    <location>
        <begin position="1"/>
        <end position="28"/>
    </location>
</feature>
<feature type="chain" id="PRO_5045235737" evidence="1">
    <location>
        <begin position="29"/>
        <end position="343"/>
    </location>
</feature>